<dbReference type="Proteomes" id="UP000027222">
    <property type="component" value="Unassembled WGS sequence"/>
</dbReference>
<dbReference type="AlphaFoldDB" id="A0A067T4T9"/>
<accession>A0A067T4T9</accession>
<protein>
    <submittedName>
        <fullName evidence="1">Uncharacterized protein</fullName>
    </submittedName>
</protein>
<organism evidence="1 2">
    <name type="scientific">Galerina marginata (strain CBS 339.88)</name>
    <dbReference type="NCBI Taxonomy" id="685588"/>
    <lineage>
        <taxon>Eukaryota</taxon>
        <taxon>Fungi</taxon>
        <taxon>Dikarya</taxon>
        <taxon>Basidiomycota</taxon>
        <taxon>Agaricomycotina</taxon>
        <taxon>Agaricomycetes</taxon>
        <taxon>Agaricomycetidae</taxon>
        <taxon>Agaricales</taxon>
        <taxon>Agaricineae</taxon>
        <taxon>Strophariaceae</taxon>
        <taxon>Galerina</taxon>
    </lineage>
</organism>
<gene>
    <name evidence="1" type="ORF">GALMADRAFT_443884</name>
</gene>
<proteinExistence type="predicted"/>
<evidence type="ECO:0000313" key="1">
    <source>
        <dbReference type="EMBL" id="KDR77357.1"/>
    </source>
</evidence>
<name>A0A067T4T9_GALM3</name>
<sequence length="133" mass="14788">MLAAPSTSIVCACVPGRLVGFPHRPRWPGAENGYWNRLSAPQLSILVDRHAIWVRTLTRSPSTPGVRLASCQFIGDLIAGNCSENIEDTATAQRKQLNKDKNTFVDIRISSFPEKLHGDKRTYPNTRRSTIIS</sequence>
<dbReference type="EMBL" id="KL142377">
    <property type="protein sequence ID" value="KDR77357.1"/>
    <property type="molecule type" value="Genomic_DNA"/>
</dbReference>
<reference evidence="2" key="1">
    <citation type="journal article" date="2014" name="Proc. Natl. Acad. Sci. U.S.A.">
        <title>Extensive sampling of basidiomycete genomes demonstrates inadequacy of the white-rot/brown-rot paradigm for wood decay fungi.</title>
        <authorList>
            <person name="Riley R."/>
            <person name="Salamov A.A."/>
            <person name="Brown D.W."/>
            <person name="Nagy L.G."/>
            <person name="Floudas D."/>
            <person name="Held B.W."/>
            <person name="Levasseur A."/>
            <person name="Lombard V."/>
            <person name="Morin E."/>
            <person name="Otillar R."/>
            <person name="Lindquist E.A."/>
            <person name="Sun H."/>
            <person name="LaButti K.M."/>
            <person name="Schmutz J."/>
            <person name="Jabbour D."/>
            <person name="Luo H."/>
            <person name="Baker S.E."/>
            <person name="Pisabarro A.G."/>
            <person name="Walton J.D."/>
            <person name="Blanchette R.A."/>
            <person name="Henrissat B."/>
            <person name="Martin F."/>
            <person name="Cullen D."/>
            <person name="Hibbett D.S."/>
            <person name="Grigoriev I.V."/>
        </authorList>
    </citation>
    <scope>NUCLEOTIDE SEQUENCE [LARGE SCALE GENOMIC DNA]</scope>
    <source>
        <strain evidence="2">CBS 339.88</strain>
    </source>
</reference>
<dbReference type="HOGENOM" id="CLU_1906875_0_0_1"/>
<keyword evidence="2" id="KW-1185">Reference proteome</keyword>
<evidence type="ECO:0000313" key="2">
    <source>
        <dbReference type="Proteomes" id="UP000027222"/>
    </source>
</evidence>